<dbReference type="Proteomes" id="UP000274139">
    <property type="component" value="Unassembled WGS sequence"/>
</dbReference>
<evidence type="ECO:0000313" key="1">
    <source>
        <dbReference type="EMBL" id="RMC95484.1"/>
    </source>
</evidence>
<sequence length="1341" mass="152670">MSLILYLPRRLTSNDRSYTEAELLSTSKYVVVLAEPGGGKTELMGSFAQQLGTKVVTANKFRYGGARGNTIPLVIDAFDELAKIDASGIYELLGKAEATNPTHVYLSSRSSEWDNAATKAFEEFLGHTPLVVWLCEFDGAEQRTIFEHHAPGEDFVAFQTEVARFNLEALLPNPQFLKLFADAYVESGRHFTDKQSIFAQAVERLAKEANISVARTNLTLSNTQKVDLASEVFAKLLLSGAEGVGKCEATEDRMFPLLVSLLNGNAAAEGLLATRLFKPGDVPDQHCPVHKIVAEYCAANYLTTRIANPLDPLTLQKCLPIIAPNATVRDELRGLLGWMAALGNKPIEEYAIELDPYAVLANGDPSQLAHSSKLLLIKQLKKIEASDPYFRRGDFWRRFSVTGFFTNDVVEEIRPLFVTGSDGYLRHLILELLSGSTAIEQLTDELRQLVLAPEESENTRFLAIRCLFGIPSHDHLADLTVLISEASDTSMGLVAEAIETLGPEEFDRAFLADFFRGCTNLYPDHQEYRARTIGRRYFVKNLISKLNLAIIEWLLDELTKDLSCSCGKKSYECYCRNGISKIVGSMLDRYFYLANPPFDPIRVWQWVGNLNFHQQRGANQSKAVQVLQENDSLRQGIMTHVFGNLADRDQISETRINKFDSHAHSGLRLYAHDREFVVNLAFVTDNTELWASFIVGHKYHRNQDERGPDNLRHCMREQASKKPYFMREWVKYNRAMVQLQQEYQMQSFKNTRSMKRHRRKQNEIHAANIKYIQENRELVEGGRHWSCLVRFADLVLMSPDKIEQEVGDEALVRKALRNCLDFLAQYVPDLPLLAELQCSSQYQHSETILYAACLEIMREKGNLDSVDLQLLKALRTNLHMHYDAVQKEDSDALKTEVDRLIFPDEVSAENFLKQYLEPQLAHLGCTHPEIWLLQSEEVFSHSRGRLSIEWLRCFSGLAFEPLNSIFEIAAQYGNREELKEIIAVRCAEFMTNWPSPTNSEDIEKKRIFWLVRAWYFLSDAPEVYWNWLKSDKDTVFLLAERSKQFSHSNHPYWPRLISSKVEAILEAFIDKWPKVDLPSHWGTGSPREESAYRFLTEVIWSIGSDEPDDAIPVLDRLLADKRFVDLHKDLQSIHAGQLRKNALKNFEPPTPLEVVNLLDRDTVVTVEGLRQLVLQELHDFQKAIVGGEYNSADRFYEKGERLCEVRSTEIIAERLNLRLEPKGISVTPEHHLKAGKRSDFTVTKMVGGRRRLLVTEVKGQWHKELYTAAAAQLSERYSIHQDAEKQGIFLVLWFGADEEVAGRKSHGIGSALELKGRVEEKLQAGLRGLIDVFVLDVSKSK</sequence>
<comment type="caution">
    <text evidence="1">The sequence shown here is derived from an EMBL/GenBank/DDBJ whole genome shotgun (WGS) entry which is preliminary data.</text>
</comment>
<gene>
    <name evidence="1" type="ORF">EAY64_13730</name>
</gene>
<dbReference type="InterPro" id="IPR027417">
    <property type="entry name" value="P-loop_NTPase"/>
</dbReference>
<reference evidence="1 2" key="1">
    <citation type="submission" date="2018-10" db="EMBL/GenBank/DDBJ databases">
        <title>Draft genome sequence of Aquitalea MWU14-2217 isolated from a wild cranberry bog in Provincetown, Massachusetts.</title>
        <authorList>
            <person name="Ebadzadsahrai G."/>
            <person name="Soby S."/>
        </authorList>
    </citation>
    <scope>NUCLEOTIDE SEQUENCE [LARGE SCALE GENOMIC DNA]</scope>
    <source>
        <strain evidence="1 2">MWU14-2217</strain>
    </source>
</reference>
<dbReference type="OrthoDB" id="9004810at2"/>
<evidence type="ECO:0000313" key="2">
    <source>
        <dbReference type="Proteomes" id="UP000274139"/>
    </source>
</evidence>
<dbReference type="RefSeq" id="WP_103525318.1">
    <property type="nucleotide sequence ID" value="NZ_JAIZDC010000002.1"/>
</dbReference>
<accession>A0A454JGG9</accession>
<organism evidence="1 2">
    <name type="scientific">Aquitalea palustris</name>
    <dbReference type="NCBI Taxonomy" id="2480983"/>
    <lineage>
        <taxon>Bacteria</taxon>
        <taxon>Pseudomonadati</taxon>
        <taxon>Pseudomonadota</taxon>
        <taxon>Betaproteobacteria</taxon>
        <taxon>Neisseriales</taxon>
        <taxon>Chromobacteriaceae</taxon>
        <taxon>Aquitalea</taxon>
    </lineage>
</organism>
<name>A0A454JGG9_9NEIS</name>
<keyword evidence="2" id="KW-1185">Reference proteome</keyword>
<dbReference type="EMBL" id="RFAR01000056">
    <property type="protein sequence ID" value="RMC95484.1"/>
    <property type="molecule type" value="Genomic_DNA"/>
</dbReference>
<protein>
    <submittedName>
        <fullName evidence="1">Uncharacterized protein</fullName>
    </submittedName>
</protein>
<dbReference type="SUPFAM" id="SSF52540">
    <property type="entry name" value="P-loop containing nucleoside triphosphate hydrolases"/>
    <property type="match status" value="1"/>
</dbReference>
<proteinExistence type="predicted"/>